<dbReference type="OrthoDB" id="19261at2759"/>
<sequence length="159" mass="17633">MSRTEQEEKLEVIFSGLESAFKKIDKIKDDVKRQAALKDITSKLRDAKALIKEFEREARTDGMPARELADRKRTLVNELNSYIALKKNYSGTEDARGELLAGVAAQGEGGGAGVEKTNPYDGLTMQELVKEGRKGMQETEATLNRTEKLVEDTLQIGAQ</sequence>
<organism evidence="1 2">
    <name type="scientific">Monoraphidium neglectum</name>
    <dbReference type="NCBI Taxonomy" id="145388"/>
    <lineage>
        <taxon>Eukaryota</taxon>
        <taxon>Viridiplantae</taxon>
        <taxon>Chlorophyta</taxon>
        <taxon>core chlorophytes</taxon>
        <taxon>Chlorophyceae</taxon>
        <taxon>CS clade</taxon>
        <taxon>Sphaeropleales</taxon>
        <taxon>Selenastraceae</taxon>
        <taxon>Monoraphidium</taxon>
    </lineage>
</organism>
<proteinExistence type="predicted"/>
<name>A0A0D2LTT3_9CHLO</name>
<dbReference type="AlphaFoldDB" id="A0A0D2LTT3"/>
<feature type="non-terminal residue" evidence="1">
    <location>
        <position position="159"/>
    </location>
</feature>
<dbReference type="KEGG" id="mng:MNEG_14881"/>
<dbReference type="STRING" id="145388.A0A0D2LTT3"/>
<reference evidence="1 2" key="1">
    <citation type="journal article" date="2013" name="BMC Genomics">
        <title>Reconstruction of the lipid metabolism for the microalga Monoraphidium neglectum from its genome sequence reveals characteristics suitable for biofuel production.</title>
        <authorList>
            <person name="Bogen C."/>
            <person name="Al-Dilaimi A."/>
            <person name="Albersmeier A."/>
            <person name="Wichmann J."/>
            <person name="Grundmann M."/>
            <person name="Rupp O."/>
            <person name="Lauersen K.J."/>
            <person name="Blifernez-Klassen O."/>
            <person name="Kalinowski J."/>
            <person name="Goesmann A."/>
            <person name="Mussgnug J.H."/>
            <person name="Kruse O."/>
        </authorList>
    </citation>
    <scope>NUCLEOTIDE SEQUENCE [LARGE SCALE GENOMIC DNA]</scope>
    <source>
        <strain evidence="1 2">SAG 48.87</strain>
    </source>
</reference>
<protein>
    <submittedName>
        <fullName evidence="1">Putative plant SNARE 13</fullName>
    </submittedName>
</protein>
<evidence type="ECO:0000313" key="1">
    <source>
        <dbReference type="EMBL" id="KIY93081.1"/>
    </source>
</evidence>
<dbReference type="RefSeq" id="XP_013892101.1">
    <property type="nucleotide sequence ID" value="XM_014036647.1"/>
</dbReference>
<dbReference type="EMBL" id="KK105064">
    <property type="protein sequence ID" value="KIY93081.1"/>
    <property type="molecule type" value="Genomic_DNA"/>
</dbReference>
<accession>A0A0D2LTT3</accession>
<keyword evidence="2" id="KW-1185">Reference proteome</keyword>
<dbReference type="Proteomes" id="UP000054498">
    <property type="component" value="Unassembled WGS sequence"/>
</dbReference>
<dbReference type="GeneID" id="25732487"/>
<evidence type="ECO:0000313" key="2">
    <source>
        <dbReference type="Proteomes" id="UP000054498"/>
    </source>
</evidence>
<gene>
    <name evidence="1" type="ORF">MNEG_14881</name>
</gene>